<dbReference type="AlphaFoldDB" id="G3I7R1"/>
<organism evidence="1 2">
    <name type="scientific">Cricetulus griseus</name>
    <name type="common">Chinese hamster</name>
    <name type="synonym">Cricetulus barabensis griseus</name>
    <dbReference type="NCBI Taxonomy" id="10029"/>
    <lineage>
        <taxon>Eukaryota</taxon>
        <taxon>Metazoa</taxon>
        <taxon>Chordata</taxon>
        <taxon>Craniata</taxon>
        <taxon>Vertebrata</taxon>
        <taxon>Euteleostomi</taxon>
        <taxon>Mammalia</taxon>
        <taxon>Eutheria</taxon>
        <taxon>Euarchontoglires</taxon>
        <taxon>Glires</taxon>
        <taxon>Rodentia</taxon>
        <taxon>Myomorpha</taxon>
        <taxon>Muroidea</taxon>
        <taxon>Cricetidae</taxon>
        <taxon>Cricetinae</taxon>
        <taxon>Cricetulus</taxon>
    </lineage>
</organism>
<proteinExistence type="predicted"/>
<reference evidence="2" key="1">
    <citation type="journal article" date="2011" name="Nat. Biotechnol.">
        <title>The genomic sequence of the Chinese hamster ovary (CHO)-K1 cell line.</title>
        <authorList>
            <person name="Xu X."/>
            <person name="Nagarajan H."/>
            <person name="Lewis N.E."/>
            <person name="Pan S."/>
            <person name="Cai Z."/>
            <person name="Liu X."/>
            <person name="Chen W."/>
            <person name="Xie M."/>
            <person name="Wang W."/>
            <person name="Hammond S."/>
            <person name="Andersen M.R."/>
            <person name="Neff N."/>
            <person name="Passarelli B."/>
            <person name="Koh W."/>
            <person name="Fan H.C."/>
            <person name="Wang J."/>
            <person name="Gui Y."/>
            <person name="Lee K.H."/>
            <person name="Betenbaugh M.J."/>
            <person name="Quake S.R."/>
            <person name="Famili I."/>
            <person name="Palsson B.O."/>
            <person name="Wang J."/>
        </authorList>
    </citation>
    <scope>NUCLEOTIDE SEQUENCE [LARGE SCALE GENOMIC DNA]</scope>
    <source>
        <strain evidence="2">CHO K1 cell line</strain>
    </source>
</reference>
<accession>G3I7R1</accession>
<dbReference type="EMBL" id="JH001451">
    <property type="protein sequence ID" value="EGW14714.1"/>
    <property type="molecule type" value="Genomic_DNA"/>
</dbReference>
<dbReference type="InParanoid" id="G3I7R1"/>
<sequence length="56" mass="5954">MGMQIEKEHTSRALFTSPVPTCSCTGDLIQPAPVSCPCIACSYSTLGGQTSSRQIY</sequence>
<evidence type="ECO:0000313" key="1">
    <source>
        <dbReference type="EMBL" id="EGW14714.1"/>
    </source>
</evidence>
<dbReference type="Proteomes" id="UP000001075">
    <property type="component" value="Unassembled WGS sequence"/>
</dbReference>
<gene>
    <name evidence="1" type="ORF">I79_019558</name>
</gene>
<name>G3I7R1_CRIGR</name>
<evidence type="ECO:0000313" key="2">
    <source>
        <dbReference type="Proteomes" id="UP000001075"/>
    </source>
</evidence>
<protein>
    <submittedName>
        <fullName evidence="1">Uncharacterized protein</fullName>
    </submittedName>
</protein>